<feature type="region of interest" description="Disordered" evidence="3">
    <location>
        <begin position="301"/>
        <end position="331"/>
    </location>
</feature>
<sequence length="1037" mass="110170">MPSSSRMRGVIKFCSGILAGLYVSAPLYAFAPADSPLLSSGSVTPNVMLLVDDSGSMNNLIRTADFNQATSRPTIYNCYYATFCDRFSVTNIDMDSENLFYSSFNRGGCSFGYSGFTRGTNTVYCLRLPDPVGNGSTRYSSRYISYLIDRLPSGSTSRDYIADTTVPGDYRINVARDAATALVNANRNLRIGLATFNPPAPGNPGPGGNIPRAIADLSANSSTTTAQANSNYNALINAIGDLGAIANTPLAEAYYEVTRYFRGMAPYYNSTPNTYTSPIQYRCQKNYGVVITDGLPTYDRTFPTNDPLGGSRLPNWDGDSSNDGDNLTGDGEGDTLYLDDIAKFANDIDMRSGGTDTAGKSWDAADFPKQNMSTYTVGFAADNQMLKDAAEKTGYGQGKYYQATDAAGLSAALTAALNDIASKAGSGGGGSVNSVNLTASSQYYQTFYDPTDWRGTVRAYNLDSSGNPGATAVWSTDDKVKSAGNTIFQSWNILTSQPIALSLLNFSPAQIATLAVGASSLNTLLNPVTANDLIEWTKGTNKTGLKTRSVLLGDIINSPLVYASPTAITTTDTTGDFSYTTYLGTKAASMNPALVVNSNDGMTNVLNTDGTRRYAYLPSTTLANLNAVANPNYINGVGHKFLNDGQLTVADAQINNGWKTLALGGVGAGGRAYYALQLFEAGGSNTTRALWEINSNTTGYSNMGYAYGKPEVARLKDGTWAAFISNGYGSTTGRASLFVINLATGALIKEIQTPIVTTGETDNGLSSVALDINSQGVIQYAYGGDLKGRMWKFDFTSTTNGVVGFANTPLFTASGGATQAITAQPTIGNYTLGRQIIFFGTGKLNEVADKTTTTTQSFYAIVDANGSTANYTESVLQRQTITNITGTKVYTSQNEVDYNTRKGWYMPLTYGTTSTGERVLYPPLLIDGNIFFTTAILDVSDPCSSAGSSKLMEVNAENGKMITNFNILNGTEATAGMIVSGGLINTASMISYVDSNGNDMVAIQLPSTGDSTTGSGGGSPKQQVVSPNRRIMWQQRQ</sequence>
<gene>
    <name evidence="5" type="ORF">H7993_18050</name>
</gene>
<keyword evidence="1" id="KW-0479">Metal-binding</keyword>
<dbReference type="Gene3D" id="3.40.50.410">
    <property type="entry name" value="von Willebrand factor, type A domain"/>
    <property type="match status" value="1"/>
</dbReference>
<dbReference type="InterPro" id="IPR036465">
    <property type="entry name" value="vWFA_dom_sf"/>
</dbReference>
<proteinExistence type="predicted"/>
<evidence type="ECO:0000256" key="2">
    <source>
        <dbReference type="ARBA" id="ARBA00022837"/>
    </source>
</evidence>
<comment type="caution">
    <text evidence="5">The sequence shown here is derived from an EMBL/GenBank/DDBJ whole genome shotgun (WGS) entry which is preliminary data.</text>
</comment>
<evidence type="ECO:0000259" key="4">
    <source>
        <dbReference type="Pfam" id="PF05567"/>
    </source>
</evidence>
<evidence type="ECO:0000256" key="3">
    <source>
        <dbReference type="SAM" id="MobiDB-lite"/>
    </source>
</evidence>
<reference evidence="5 6" key="1">
    <citation type="submission" date="2020-08" db="EMBL/GenBank/DDBJ databases">
        <title>Pseudomonas sp. nov.</title>
        <authorList>
            <person name="Gieschler S."/>
            <person name="Fiedler G."/>
            <person name="Brinks E."/>
            <person name="Boehnlein C."/>
            <person name="Franz C.M.A.P."/>
            <person name="Kabisch J."/>
        </authorList>
    </citation>
    <scope>NUCLEOTIDE SEQUENCE [LARGE SCALE GENOMIC DNA]</scope>
    <source>
        <strain evidence="5 6">MBT-2</strain>
    </source>
</reference>
<feature type="region of interest" description="Disordered" evidence="3">
    <location>
        <begin position="1003"/>
        <end position="1037"/>
    </location>
</feature>
<dbReference type="AlphaFoldDB" id="A0A7X1G8D4"/>
<feature type="domain" description="PilY1 beta-propeller" evidence="4">
    <location>
        <begin position="552"/>
        <end position="883"/>
    </location>
</feature>
<evidence type="ECO:0000313" key="5">
    <source>
        <dbReference type="EMBL" id="MBC2680307.1"/>
    </source>
</evidence>
<dbReference type="Pfam" id="PF05567">
    <property type="entry name" value="T4P_PilY1"/>
    <property type="match status" value="1"/>
</dbReference>
<dbReference type="EMBL" id="JACMYH010000006">
    <property type="protein sequence ID" value="MBC2680307.1"/>
    <property type="molecule type" value="Genomic_DNA"/>
</dbReference>
<organism evidence="5 6">
    <name type="scientific">Pseudomonas baltica</name>
    <dbReference type="NCBI Taxonomy" id="2762576"/>
    <lineage>
        <taxon>Bacteria</taxon>
        <taxon>Pseudomonadati</taxon>
        <taxon>Pseudomonadota</taxon>
        <taxon>Gammaproteobacteria</taxon>
        <taxon>Pseudomonadales</taxon>
        <taxon>Pseudomonadaceae</taxon>
        <taxon>Pseudomonas</taxon>
    </lineage>
</organism>
<accession>A0A7X1G8D4</accession>
<dbReference type="SUPFAM" id="SSF53300">
    <property type="entry name" value="vWA-like"/>
    <property type="match status" value="1"/>
</dbReference>
<keyword evidence="6" id="KW-1185">Reference proteome</keyword>
<dbReference type="Proteomes" id="UP000546173">
    <property type="component" value="Unassembled WGS sequence"/>
</dbReference>
<dbReference type="GO" id="GO:0046872">
    <property type="term" value="F:metal ion binding"/>
    <property type="evidence" value="ECO:0007669"/>
    <property type="project" value="UniProtKB-KW"/>
</dbReference>
<feature type="compositionally biased region" description="Low complexity" evidence="3">
    <location>
        <begin position="317"/>
        <end position="329"/>
    </location>
</feature>
<dbReference type="RefSeq" id="WP_185795215.1">
    <property type="nucleotide sequence ID" value="NZ_JACMYH010000006.1"/>
</dbReference>
<evidence type="ECO:0000256" key="1">
    <source>
        <dbReference type="ARBA" id="ARBA00022723"/>
    </source>
</evidence>
<name>A0A7X1G8D4_9PSED</name>
<protein>
    <submittedName>
        <fullName evidence="5">Pilus assembly protein</fullName>
    </submittedName>
</protein>
<evidence type="ECO:0000313" key="6">
    <source>
        <dbReference type="Proteomes" id="UP000546173"/>
    </source>
</evidence>
<keyword evidence="2" id="KW-0106">Calcium</keyword>
<dbReference type="InterPro" id="IPR008707">
    <property type="entry name" value="B-propeller_PilY1"/>
</dbReference>